<dbReference type="EMBL" id="M90969">
    <property type="protein sequence ID" value="AAA92853.1"/>
    <property type="molecule type" value="Genomic_DNA"/>
</dbReference>
<protein>
    <submittedName>
        <fullName evidence="1">Lactococcus lactus ATP-binding protein (lceA), export/processing protein (lcmA), lactococcin A bacteriocin (lcnA), and lactococcin A immunity (lciA, and lciA2) genes</fullName>
    </submittedName>
</protein>
<organism evidence="1">
    <name type="scientific">Lactococcus lactis</name>
    <dbReference type="NCBI Taxonomy" id="1358"/>
    <lineage>
        <taxon>Bacteria</taxon>
        <taxon>Bacillati</taxon>
        <taxon>Bacillota</taxon>
        <taxon>Bacilli</taxon>
        <taxon>Lactobacillales</taxon>
        <taxon>Streptococcaceae</taxon>
        <taxon>Lactococcus</taxon>
    </lineage>
</organism>
<accession>Q48657</accession>
<sequence>MRMHHKKRFLKRWNWQKSVQILNKCSWAIRPNFQVMQVVYRGDKNNALL</sequence>
<proteinExistence type="predicted"/>
<reference evidence="1" key="1">
    <citation type="journal article" date="1992" name="Appl. Environ. Microbiol.">
        <title>Molecular analyses of the lactococcin A gene cluster from Lactococcus lactis subsp. lactis biovar diacetylactis WM4.</title>
        <authorList>
            <person name="Stoddard G.W."/>
            <person name="Petzel J.P."/>
            <person name="van Belkum M.J."/>
            <person name="Kok J."/>
            <person name="McKay L.L."/>
        </authorList>
    </citation>
    <scope>NUCLEOTIDE SEQUENCE</scope>
    <source>
        <strain evidence="1">WM4</strain>
    </source>
</reference>
<evidence type="ECO:0000313" key="1">
    <source>
        <dbReference type="EMBL" id="AAA92853.1"/>
    </source>
</evidence>
<keyword evidence="1" id="KW-0067">ATP-binding</keyword>
<dbReference type="AlphaFoldDB" id="Q48657"/>
<keyword evidence="1" id="KW-0547">Nucleotide-binding</keyword>
<name>Q48657_9LACT</name>
<dbReference type="GO" id="GO:0005524">
    <property type="term" value="F:ATP binding"/>
    <property type="evidence" value="ECO:0007669"/>
    <property type="project" value="UniProtKB-KW"/>
</dbReference>